<dbReference type="AlphaFoldDB" id="A0A409W409"/>
<keyword evidence="2 6" id="KW-0121">Carboxypeptidase</keyword>
<dbReference type="PRINTS" id="PR00724">
    <property type="entry name" value="CRBOXYPTASEC"/>
</dbReference>
<dbReference type="InterPro" id="IPR001563">
    <property type="entry name" value="Peptidase_S10"/>
</dbReference>
<dbReference type="GO" id="GO:0004185">
    <property type="term" value="F:serine-type carboxypeptidase activity"/>
    <property type="evidence" value="ECO:0007669"/>
    <property type="project" value="UniProtKB-UniRule"/>
</dbReference>
<keyword evidence="8" id="KW-1185">Reference proteome</keyword>
<evidence type="ECO:0000256" key="6">
    <source>
        <dbReference type="RuleBase" id="RU361156"/>
    </source>
</evidence>
<dbReference type="PANTHER" id="PTHR11802:SF479">
    <property type="entry name" value="CARBOXYPEPTIDASE"/>
    <property type="match status" value="1"/>
</dbReference>
<evidence type="ECO:0000313" key="8">
    <source>
        <dbReference type="Proteomes" id="UP000284706"/>
    </source>
</evidence>
<gene>
    <name evidence="7" type="ORF">CVT26_015035</name>
</gene>
<evidence type="ECO:0000313" key="7">
    <source>
        <dbReference type="EMBL" id="PPQ73232.1"/>
    </source>
</evidence>
<dbReference type="PROSITE" id="PS00131">
    <property type="entry name" value="CARBOXYPEPT_SER_SER"/>
    <property type="match status" value="1"/>
</dbReference>
<organism evidence="7 8">
    <name type="scientific">Gymnopilus dilepis</name>
    <dbReference type="NCBI Taxonomy" id="231916"/>
    <lineage>
        <taxon>Eukaryota</taxon>
        <taxon>Fungi</taxon>
        <taxon>Dikarya</taxon>
        <taxon>Basidiomycota</taxon>
        <taxon>Agaricomycotina</taxon>
        <taxon>Agaricomycetes</taxon>
        <taxon>Agaricomycetidae</taxon>
        <taxon>Agaricales</taxon>
        <taxon>Agaricineae</taxon>
        <taxon>Hymenogastraceae</taxon>
        <taxon>Gymnopilus</taxon>
    </lineage>
</organism>
<dbReference type="EMBL" id="NHYE01005416">
    <property type="protein sequence ID" value="PPQ73232.1"/>
    <property type="molecule type" value="Genomic_DNA"/>
</dbReference>
<dbReference type="PANTHER" id="PTHR11802">
    <property type="entry name" value="SERINE PROTEASE FAMILY S10 SERINE CARBOXYPEPTIDASE"/>
    <property type="match status" value="1"/>
</dbReference>
<evidence type="ECO:0000256" key="1">
    <source>
        <dbReference type="ARBA" id="ARBA00009431"/>
    </source>
</evidence>
<feature type="chain" id="PRO_5018817543" description="Carboxypeptidase" evidence="6">
    <location>
        <begin position="23"/>
        <end position="633"/>
    </location>
</feature>
<dbReference type="EC" id="3.4.16.-" evidence="6"/>
<comment type="caution">
    <text evidence="7">The sequence shown here is derived from an EMBL/GenBank/DDBJ whole genome shotgun (WGS) entry which is preliminary data.</text>
</comment>
<evidence type="ECO:0000256" key="5">
    <source>
        <dbReference type="ARBA" id="ARBA00023180"/>
    </source>
</evidence>
<keyword evidence="6" id="KW-0732">Signal</keyword>
<evidence type="ECO:0000256" key="2">
    <source>
        <dbReference type="ARBA" id="ARBA00022645"/>
    </source>
</evidence>
<reference evidence="7 8" key="1">
    <citation type="journal article" date="2018" name="Evol. Lett.">
        <title>Horizontal gene cluster transfer increased hallucinogenic mushroom diversity.</title>
        <authorList>
            <person name="Reynolds H.T."/>
            <person name="Vijayakumar V."/>
            <person name="Gluck-Thaler E."/>
            <person name="Korotkin H.B."/>
            <person name="Matheny P.B."/>
            <person name="Slot J.C."/>
        </authorList>
    </citation>
    <scope>NUCLEOTIDE SEQUENCE [LARGE SCALE GENOMIC DNA]</scope>
    <source>
        <strain evidence="7 8">SRW20</strain>
    </source>
</reference>
<dbReference type="STRING" id="231916.A0A409W409"/>
<dbReference type="GO" id="GO:0006508">
    <property type="term" value="P:proteolysis"/>
    <property type="evidence" value="ECO:0007669"/>
    <property type="project" value="UniProtKB-KW"/>
</dbReference>
<dbReference type="Pfam" id="PF00450">
    <property type="entry name" value="Peptidase_S10"/>
    <property type="match status" value="1"/>
</dbReference>
<dbReference type="InParanoid" id="A0A409W409"/>
<dbReference type="Proteomes" id="UP000284706">
    <property type="component" value="Unassembled WGS sequence"/>
</dbReference>
<accession>A0A409W409</accession>
<dbReference type="InterPro" id="IPR018202">
    <property type="entry name" value="Ser_caboxypep_ser_AS"/>
</dbReference>
<keyword evidence="4 6" id="KW-0378">Hydrolase</keyword>
<dbReference type="SUPFAM" id="SSF53474">
    <property type="entry name" value="alpha/beta-Hydrolases"/>
    <property type="match status" value="1"/>
</dbReference>
<name>A0A409W409_9AGAR</name>
<evidence type="ECO:0000256" key="4">
    <source>
        <dbReference type="ARBA" id="ARBA00022801"/>
    </source>
</evidence>
<proteinExistence type="inferred from homology"/>
<sequence>MTCRRLALCFAFVILSAPFAFSQDAPLPNSYPQDYPGKPSGDFSPSWQKYFQVTNKLPNVTFPTGRMFAGNIPVQRPNHPNDTLFFLGVEKSQGSLTKPQSRTNQDPWGIWLNGGPGTSSMLGFFFENGPIQIQGDYSASSNAYSWDKLADYFWIDSPVGVGFSTADPDGYALDEEQIGRDFMGFLGNLVKVFPSLATRPLYITGESYAGQYIPYILKAYFDMKNPPVKVAKIAIGDGTYTSEPVFEFLPALSVLETYPQIIGYDQEVYNYFKEQTDLCGFNITLTYPQNGIIPEPDFIFPTQQVIPFAKRMRNMRATRKSFSKELKRRAAEESESLVKRDREVERLLWKRDLSMRANGTVDPWYGCFLLDEFVDYAINFTFPWSTADESEGFPFDVYDIPDVTDPKIPDDASVFLNDPRVRAAFHAPTSKVWAESFDFPFGANGGNDPSPMAINIFNALAANATARGVGVVLFSGNDDSLIPHLGTEVAIQNTTFGGVQGFTRQPSTPWTNDAGQFGGVVHQERGWTYILAYGAGHLVAQTNPISAFTMLREFILGSNATGLVKTIRPGVVTVVGGEVKSLAGNLQGGDALVYGNWATPTTYLYPAATRAAWKTFINGIQTTPTPTARHHHH</sequence>
<protein>
    <recommendedName>
        <fullName evidence="6">Carboxypeptidase</fullName>
        <ecNumber evidence="6">3.4.16.-</ecNumber>
    </recommendedName>
</protein>
<feature type="signal peptide" evidence="6">
    <location>
        <begin position="1"/>
        <end position="22"/>
    </location>
</feature>
<dbReference type="InterPro" id="IPR029058">
    <property type="entry name" value="AB_hydrolase_fold"/>
</dbReference>
<dbReference type="Gene3D" id="3.40.50.1820">
    <property type="entry name" value="alpha/beta hydrolase"/>
    <property type="match status" value="1"/>
</dbReference>
<evidence type="ECO:0000256" key="3">
    <source>
        <dbReference type="ARBA" id="ARBA00022670"/>
    </source>
</evidence>
<keyword evidence="5" id="KW-0325">Glycoprotein</keyword>
<comment type="similarity">
    <text evidence="1 6">Belongs to the peptidase S10 family.</text>
</comment>
<keyword evidence="3 6" id="KW-0645">Protease</keyword>
<dbReference type="OrthoDB" id="443318at2759"/>